<gene>
    <name evidence="1" type="ORF">PC113_g8556</name>
</gene>
<comment type="caution">
    <text evidence="1">The sequence shown here is derived from an EMBL/GenBank/DDBJ whole genome shotgun (WGS) entry which is preliminary data.</text>
</comment>
<dbReference type="Proteomes" id="UP000735874">
    <property type="component" value="Unassembled WGS sequence"/>
</dbReference>
<reference evidence="1" key="1">
    <citation type="submission" date="2018-10" db="EMBL/GenBank/DDBJ databases">
        <title>Effector identification in a new, highly contiguous assembly of the strawberry crown rot pathogen Phytophthora cactorum.</title>
        <authorList>
            <person name="Armitage A.D."/>
            <person name="Nellist C.F."/>
            <person name="Bates H."/>
            <person name="Vickerstaff R.J."/>
            <person name="Harrison R.J."/>
        </authorList>
    </citation>
    <scope>NUCLEOTIDE SEQUENCE</scope>
    <source>
        <strain evidence="1">15-7</strain>
    </source>
</reference>
<organism evidence="1 2">
    <name type="scientific">Phytophthora cactorum</name>
    <dbReference type="NCBI Taxonomy" id="29920"/>
    <lineage>
        <taxon>Eukaryota</taxon>
        <taxon>Sar</taxon>
        <taxon>Stramenopiles</taxon>
        <taxon>Oomycota</taxon>
        <taxon>Peronosporomycetes</taxon>
        <taxon>Peronosporales</taxon>
        <taxon>Peronosporaceae</taxon>
        <taxon>Phytophthora</taxon>
    </lineage>
</organism>
<proteinExistence type="predicted"/>
<dbReference type="EMBL" id="RCMG01000203">
    <property type="protein sequence ID" value="KAG2859857.1"/>
    <property type="molecule type" value="Genomic_DNA"/>
</dbReference>
<sequence length="106" mass="11635">MKTLTATIVDWTRVSDTCGSLVERSFNDPDAFLAVMESIRRVSACVIAVNEQRGEGNTRQTLTFKGSTELTFLSGAERGTTFVYTSTCSSSTACLTQVNHFPQFHT</sequence>
<evidence type="ECO:0000313" key="2">
    <source>
        <dbReference type="Proteomes" id="UP000735874"/>
    </source>
</evidence>
<accession>A0A8T0ZDK3</accession>
<dbReference type="AlphaFoldDB" id="A0A8T0ZDK3"/>
<name>A0A8T0ZDK3_9STRA</name>
<evidence type="ECO:0000313" key="1">
    <source>
        <dbReference type="EMBL" id="KAG2859857.1"/>
    </source>
</evidence>
<protein>
    <submittedName>
        <fullName evidence="1">Uncharacterized protein</fullName>
    </submittedName>
</protein>